<feature type="domain" description="BTB" evidence="1">
    <location>
        <begin position="4"/>
        <end position="78"/>
    </location>
</feature>
<dbReference type="InterPro" id="IPR011333">
    <property type="entry name" value="SKP1/BTB/POZ_sf"/>
</dbReference>
<protein>
    <recommendedName>
        <fullName evidence="1">BTB domain-containing protein</fullName>
    </recommendedName>
</protein>
<keyword evidence="3" id="KW-1185">Reference proteome</keyword>
<dbReference type="OrthoDB" id="3774232at2759"/>
<reference evidence="2" key="1">
    <citation type="journal article" date="2020" name="Mol. Plant Microbe Interact.">
        <title>Genome Sequence of the Biocontrol Agent Coniothyrium minitans strain Conio (IMI 134523).</title>
        <authorList>
            <person name="Patel D."/>
            <person name="Shittu T.A."/>
            <person name="Baroncelli R."/>
            <person name="Muthumeenakshi S."/>
            <person name="Osborne T.H."/>
            <person name="Janganan T.K."/>
            <person name="Sreenivasaprasad S."/>
        </authorList>
    </citation>
    <scope>NUCLEOTIDE SEQUENCE</scope>
    <source>
        <strain evidence="2">Conio</strain>
    </source>
</reference>
<dbReference type="Gene3D" id="3.30.710.10">
    <property type="entry name" value="Potassium Channel Kv1.1, Chain A"/>
    <property type="match status" value="1"/>
</dbReference>
<dbReference type="EMBL" id="WJXW01000008">
    <property type="protein sequence ID" value="KAF9733875.1"/>
    <property type="molecule type" value="Genomic_DNA"/>
</dbReference>
<dbReference type="InterPro" id="IPR000210">
    <property type="entry name" value="BTB/POZ_dom"/>
</dbReference>
<accession>A0A9P6GF27</accession>
<organism evidence="2 3">
    <name type="scientific">Paraphaeosphaeria minitans</name>
    <dbReference type="NCBI Taxonomy" id="565426"/>
    <lineage>
        <taxon>Eukaryota</taxon>
        <taxon>Fungi</taxon>
        <taxon>Dikarya</taxon>
        <taxon>Ascomycota</taxon>
        <taxon>Pezizomycotina</taxon>
        <taxon>Dothideomycetes</taxon>
        <taxon>Pleosporomycetidae</taxon>
        <taxon>Pleosporales</taxon>
        <taxon>Massarineae</taxon>
        <taxon>Didymosphaeriaceae</taxon>
        <taxon>Paraphaeosphaeria</taxon>
    </lineage>
</organism>
<name>A0A9P6GF27_9PLEO</name>
<dbReference type="SUPFAM" id="SSF54695">
    <property type="entry name" value="POZ domain"/>
    <property type="match status" value="1"/>
</dbReference>
<dbReference type="Proteomes" id="UP000756921">
    <property type="component" value="Unassembled WGS sequence"/>
</dbReference>
<evidence type="ECO:0000313" key="3">
    <source>
        <dbReference type="Proteomes" id="UP000756921"/>
    </source>
</evidence>
<dbReference type="Pfam" id="PF00651">
    <property type="entry name" value="BTB"/>
    <property type="match status" value="1"/>
</dbReference>
<dbReference type="AlphaFoldDB" id="A0A9P6GF27"/>
<evidence type="ECO:0000313" key="2">
    <source>
        <dbReference type="EMBL" id="KAF9733875.1"/>
    </source>
</evidence>
<evidence type="ECO:0000259" key="1">
    <source>
        <dbReference type="PROSITE" id="PS50097"/>
    </source>
</evidence>
<comment type="caution">
    <text evidence="2">The sequence shown here is derived from an EMBL/GenBank/DDBJ whole genome shotgun (WGS) entry which is preliminary data.</text>
</comment>
<dbReference type="PROSITE" id="PS50097">
    <property type="entry name" value="BTB"/>
    <property type="match status" value="1"/>
</dbReference>
<proteinExistence type="predicted"/>
<sequence>MDHSIIKLVVPRPSGETEILSVHQGVLCKSSEFFKCMMEPEWAASRDSPNIIELPDETFETVSDYVKWLYAGRMPLTLYKADADGKGEKVAEEAEKVFVLLAEAYALGEKSYIRSTGVHHLEQLDHLGINYSYRSFAISDLLYVALDPAFLSVSSLTAMGKGAILSKRIVTTSKVLVGHRVEFKYDPTAKQIADGFTKPLARDKFEWFRKRQGIE</sequence>
<gene>
    <name evidence="2" type="ORF">PMIN01_08218</name>
</gene>